<dbReference type="GO" id="GO:0003723">
    <property type="term" value="F:RNA binding"/>
    <property type="evidence" value="ECO:0007669"/>
    <property type="project" value="UniProtKB-KW"/>
</dbReference>
<dbReference type="InterPro" id="IPR050343">
    <property type="entry name" value="RsuA_PseudoU_synthase"/>
</dbReference>
<dbReference type="PANTHER" id="PTHR47683">
    <property type="entry name" value="PSEUDOURIDINE SYNTHASE FAMILY PROTEIN-RELATED"/>
    <property type="match status" value="1"/>
</dbReference>
<evidence type="ECO:0000256" key="5">
    <source>
        <dbReference type="SAM" id="MobiDB-lite"/>
    </source>
</evidence>
<keyword evidence="3" id="KW-0694">RNA-binding</keyword>
<dbReference type="CDD" id="cd00165">
    <property type="entry name" value="S4"/>
    <property type="match status" value="1"/>
</dbReference>
<evidence type="ECO:0000256" key="1">
    <source>
        <dbReference type="ARBA" id="ARBA00008348"/>
    </source>
</evidence>
<dbReference type="InterPro" id="IPR002942">
    <property type="entry name" value="S4_RNA-bd"/>
</dbReference>
<dbReference type="InterPro" id="IPR006145">
    <property type="entry name" value="PsdUridine_synth_RsuA/RluA"/>
</dbReference>
<evidence type="ECO:0000256" key="2">
    <source>
        <dbReference type="ARBA" id="ARBA00023235"/>
    </source>
</evidence>
<evidence type="ECO:0000256" key="3">
    <source>
        <dbReference type="PROSITE-ProRule" id="PRU00182"/>
    </source>
</evidence>
<dbReference type="InterPro" id="IPR000748">
    <property type="entry name" value="PsdUridine_synth_RsuA/RluB/E/F"/>
</dbReference>
<evidence type="ECO:0000313" key="8">
    <source>
        <dbReference type="Proteomes" id="UP000217348"/>
    </source>
</evidence>
<dbReference type="EC" id="5.4.99.-" evidence="4"/>
<dbReference type="Pfam" id="PF00849">
    <property type="entry name" value="PseudoU_synth_2"/>
    <property type="match status" value="1"/>
</dbReference>
<dbReference type="GO" id="GO:0120159">
    <property type="term" value="F:rRNA pseudouridine synthase activity"/>
    <property type="evidence" value="ECO:0007669"/>
    <property type="project" value="UniProtKB-ARBA"/>
</dbReference>
<reference evidence="8" key="1">
    <citation type="submission" date="2017-06" db="EMBL/GenBank/DDBJ databases">
        <title>Capnocytophaga spp. assemblies.</title>
        <authorList>
            <person name="Gulvik C.A."/>
        </authorList>
    </citation>
    <scope>NUCLEOTIDE SEQUENCE [LARGE SCALE GENOMIC DNA]</scope>
    <source>
        <strain evidence="8">H2177</strain>
    </source>
</reference>
<dbReference type="SUPFAM" id="SSF55174">
    <property type="entry name" value="Alpha-L RNA-binding motif"/>
    <property type="match status" value="1"/>
</dbReference>
<dbReference type="InterPro" id="IPR036986">
    <property type="entry name" value="S4_RNA-bd_sf"/>
</dbReference>
<dbReference type="InterPro" id="IPR020094">
    <property type="entry name" value="TruA/RsuA/RluB/E/F_N"/>
</dbReference>
<proteinExistence type="inferred from homology"/>
<dbReference type="InterPro" id="IPR042092">
    <property type="entry name" value="PsdUridine_s_RsuA/RluB/E/F_cat"/>
</dbReference>
<dbReference type="Gene3D" id="3.10.290.10">
    <property type="entry name" value="RNA-binding S4 domain"/>
    <property type="match status" value="1"/>
</dbReference>
<dbReference type="RefSeq" id="WP_095895127.1">
    <property type="nucleotide sequence ID" value="NZ_CP022387.1"/>
</dbReference>
<dbReference type="GO" id="GO:0000455">
    <property type="term" value="P:enzyme-directed rRNA pseudouridine synthesis"/>
    <property type="evidence" value="ECO:0007669"/>
    <property type="project" value="UniProtKB-ARBA"/>
</dbReference>
<dbReference type="Gene3D" id="3.30.70.1560">
    <property type="entry name" value="Alpha-L RNA-binding motif"/>
    <property type="match status" value="1"/>
</dbReference>
<dbReference type="PANTHER" id="PTHR47683:SF2">
    <property type="entry name" value="RNA-BINDING S4 DOMAIN-CONTAINING PROTEIN"/>
    <property type="match status" value="1"/>
</dbReference>
<protein>
    <recommendedName>
        <fullName evidence="4">Pseudouridine synthase</fullName>
        <ecNumber evidence="4">5.4.99.-</ecNumber>
    </recommendedName>
</protein>
<keyword evidence="2 4" id="KW-0413">Isomerase</keyword>
<gene>
    <name evidence="7" type="ORF">CGC58_03445</name>
</gene>
<organism evidence="7 8">
    <name type="scientific">Capnocytophaga stomatis</name>
    <dbReference type="NCBI Taxonomy" id="1848904"/>
    <lineage>
        <taxon>Bacteria</taxon>
        <taxon>Pseudomonadati</taxon>
        <taxon>Bacteroidota</taxon>
        <taxon>Flavobacteriia</taxon>
        <taxon>Flavobacteriales</taxon>
        <taxon>Flavobacteriaceae</taxon>
        <taxon>Capnocytophaga</taxon>
    </lineage>
</organism>
<evidence type="ECO:0000256" key="4">
    <source>
        <dbReference type="RuleBase" id="RU003887"/>
    </source>
</evidence>
<dbReference type="Gene3D" id="3.30.70.580">
    <property type="entry name" value="Pseudouridine synthase I, catalytic domain, N-terminal subdomain"/>
    <property type="match status" value="1"/>
</dbReference>
<dbReference type="EMBL" id="CP022387">
    <property type="protein sequence ID" value="ATA88859.1"/>
    <property type="molecule type" value="Genomic_DNA"/>
</dbReference>
<dbReference type="SUPFAM" id="SSF55120">
    <property type="entry name" value="Pseudouridine synthase"/>
    <property type="match status" value="1"/>
</dbReference>
<dbReference type="Pfam" id="PF01479">
    <property type="entry name" value="S4"/>
    <property type="match status" value="1"/>
</dbReference>
<dbReference type="FunFam" id="3.10.290.10:FF:000003">
    <property type="entry name" value="Pseudouridine synthase"/>
    <property type="match status" value="1"/>
</dbReference>
<name>A0A250FUL4_9FLAO</name>
<feature type="compositionally biased region" description="Low complexity" evidence="5">
    <location>
        <begin position="34"/>
        <end position="58"/>
    </location>
</feature>
<dbReference type="CDD" id="cd02870">
    <property type="entry name" value="PseudoU_synth_RsuA_like"/>
    <property type="match status" value="1"/>
</dbReference>
<dbReference type="AlphaFoldDB" id="A0A250FUL4"/>
<dbReference type="KEGG" id="csto:CGC58_03445"/>
<dbReference type="Proteomes" id="UP000217348">
    <property type="component" value="Chromosome"/>
</dbReference>
<dbReference type="NCBIfam" id="TIGR00093">
    <property type="entry name" value="pseudouridine synthase"/>
    <property type="match status" value="1"/>
</dbReference>
<feature type="compositionally biased region" description="Polar residues" evidence="5">
    <location>
        <begin position="9"/>
        <end position="18"/>
    </location>
</feature>
<comment type="similarity">
    <text evidence="1 4">Belongs to the pseudouridine synthase RsuA family.</text>
</comment>
<dbReference type="InterPro" id="IPR018496">
    <property type="entry name" value="PsdUridine_synth_RsuA/RluB_CS"/>
</dbReference>
<feature type="region of interest" description="Disordered" evidence="5">
    <location>
        <begin position="1"/>
        <end position="97"/>
    </location>
</feature>
<dbReference type="PROSITE" id="PS50889">
    <property type="entry name" value="S4"/>
    <property type="match status" value="1"/>
</dbReference>
<dbReference type="SMART" id="SM00363">
    <property type="entry name" value="S4"/>
    <property type="match status" value="1"/>
</dbReference>
<feature type="domain" description="RNA-binding S4" evidence="6">
    <location>
        <begin position="121"/>
        <end position="183"/>
    </location>
</feature>
<dbReference type="OrthoDB" id="9807213at2"/>
<accession>A0A250FUL4</accession>
<dbReference type="InterPro" id="IPR020103">
    <property type="entry name" value="PsdUridine_synth_cat_dom_sf"/>
</dbReference>
<evidence type="ECO:0000313" key="7">
    <source>
        <dbReference type="EMBL" id="ATA88859.1"/>
    </source>
</evidence>
<sequence>MENKKYSSRENSNSQRTNNYKKKTYSSNFKKEYNSNSSENSDYKPKSNNFRKNNNNRFSSEKTETSSYKKTYNPNFKEDSGRKKTYNPNFKKNNDYKKPFIKKNYNTNAESEAPTPVNTEIRLNKFIADAGICSRRNADIYISSGNVEVNGEVMTTLGYRVKPTDIVKFDGKVITSEKKEYILLNKPKGFITTTNDEKGRKTVMDLVTNATTARILPVGRLDRPTTGLLLLTNDGELAKKLTHPTHGVRKIYHVVLDRKLDYKDLIKIEEGIELEDGFIQVDEISYVNDKPKNEIGVKIHSGRNRIVRRIFEHLGYNVEKLDRVVFAGLTKKDLPRGHWRRLTQQEIINLKNIK</sequence>
<dbReference type="PROSITE" id="PS01149">
    <property type="entry name" value="PSI_RSU"/>
    <property type="match status" value="1"/>
</dbReference>
<evidence type="ECO:0000259" key="6">
    <source>
        <dbReference type="SMART" id="SM00363"/>
    </source>
</evidence>